<dbReference type="InterPro" id="IPR018461">
    <property type="entry name" value="Na/H_Antiport_NhaC-like_C"/>
</dbReference>
<keyword evidence="4 6" id="KW-1133">Transmembrane helix</keyword>
<feature type="transmembrane region" description="Helical" evidence="6">
    <location>
        <begin position="353"/>
        <end position="372"/>
    </location>
</feature>
<dbReference type="GO" id="GO:0005886">
    <property type="term" value="C:plasma membrane"/>
    <property type="evidence" value="ECO:0007669"/>
    <property type="project" value="UniProtKB-SubCell"/>
</dbReference>
<organism evidence="8 9">
    <name type="scientific">Thermotomaculum hydrothermale</name>
    <dbReference type="NCBI Taxonomy" id="981385"/>
    <lineage>
        <taxon>Bacteria</taxon>
        <taxon>Pseudomonadati</taxon>
        <taxon>Acidobacteriota</taxon>
        <taxon>Holophagae</taxon>
        <taxon>Thermotomaculales</taxon>
        <taxon>Thermotomaculaceae</taxon>
        <taxon>Thermotomaculum</taxon>
    </lineage>
</organism>
<keyword evidence="3 6" id="KW-0812">Transmembrane</keyword>
<keyword evidence="2" id="KW-1003">Cell membrane</keyword>
<evidence type="ECO:0000256" key="6">
    <source>
        <dbReference type="SAM" id="Phobius"/>
    </source>
</evidence>
<dbReference type="Pfam" id="PF03553">
    <property type="entry name" value="Na_H_antiporter"/>
    <property type="match status" value="1"/>
</dbReference>
<evidence type="ECO:0000256" key="1">
    <source>
        <dbReference type="ARBA" id="ARBA00004651"/>
    </source>
</evidence>
<evidence type="ECO:0000259" key="7">
    <source>
        <dbReference type="Pfam" id="PF03553"/>
    </source>
</evidence>
<reference evidence="8 9" key="1">
    <citation type="journal article" date="2012" name="Extremophiles">
        <title>Thermotomaculum hydrothermale gen. nov., sp. nov., a novel heterotrophic thermophile within the phylum Acidobacteria from a deep-sea hydrothermal vent chimney in the Southern Okinawa Trough.</title>
        <authorList>
            <person name="Izumi H."/>
            <person name="Nunoura T."/>
            <person name="Miyazaki M."/>
            <person name="Mino S."/>
            <person name="Toki T."/>
            <person name="Takai K."/>
            <person name="Sako Y."/>
            <person name="Sawabe T."/>
            <person name="Nakagawa S."/>
        </authorList>
    </citation>
    <scope>NUCLEOTIDE SEQUENCE [LARGE SCALE GENOMIC DNA]</scope>
    <source>
        <strain evidence="8 9">AC55</strain>
    </source>
</reference>
<feature type="transmembrane region" description="Helical" evidence="6">
    <location>
        <begin position="384"/>
        <end position="405"/>
    </location>
</feature>
<evidence type="ECO:0000313" key="9">
    <source>
        <dbReference type="Proteomes" id="UP000595564"/>
    </source>
</evidence>
<sequence length="567" mass="62322">MPVFSQDIGAVFHKNESYHFLKTSITKESLEKFQKQGIVEIDSEDIVFKKTGVFEGRFFDKKIKKVRVINGYLSIIPPLLAIAFALIFKETIISLLLGIISGMFIINGFNLFYAVRDTLSEEIVSVIATKDHVSIIIFTVLLGGMVGIIQAGGGTEAVVQYFSSKIKSRKGAMLYSWLTGIAIFFDDYSNTLIVGKVMQPITDAYGVSREKLSYIVDSTAAPVTAIAVISTWIGFEISLLNNLFHQYGIKGLDGYTAFIYSIPYLFYPILTLVFVFFIATTGKDFGPMRKFEIEAVRKLCQLKGEKREDKGSLALGLIPVLVVIIVTFLGIYFSGKGEEANTIREIFANSDSFASLIWGSSAGCFVASIIALKKLKVSQIIEGWLEGLKSMVLAVVILALAWSLGDICGILKTGDYVVSLFPENFPMFLHPMLAFLVSAIISFATGTSWGTMAIGYPLLIPIVLNTPYLFASIAAILSGAVFGDHCSPISDTTIMSSMSSGCNHINHVRTQLPYAITVALISMFFCYGLLFLHLPPFVDISIGIFIIALIFKYIAKPVEDCYENKGN</sequence>
<dbReference type="Proteomes" id="UP000595564">
    <property type="component" value="Chromosome"/>
</dbReference>
<dbReference type="KEGG" id="thyd:TTHT_1703"/>
<feature type="transmembrane region" description="Helical" evidence="6">
    <location>
        <begin position="172"/>
        <end position="193"/>
    </location>
</feature>
<feature type="transmembrane region" description="Helical" evidence="6">
    <location>
        <begin position="93"/>
        <end position="113"/>
    </location>
</feature>
<feature type="domain" description="Na+/H+ antiporter NhaC-like C-terminal" evidence="7">
    <location>
        <begin position="229"/>
        <end position="524"/>
    </location>
</feature>
<evidence type="ECO:0000256" key="5">
    <source>
        <dbReference type="ARBA" id="ARBA00023136"/>
    </source>
</evidence>
<evidence type="ECO:0000256" key="3">
    <source>
        <dbReference type="ARBA" id="ARBA00022692"/>
    </source>
</evidence>
<name>A0A7R6PUY6_9BACT</name>
<dbReference type="EMBL" id="AP017470">
    <property type="protein sequence ID" value="BBB33177.1"/>
    <property type="molecule type" value="Genomic_DNA"/>
</dbReference>
<feature type="transmembrane region" description="Helical" evidence="6">
    <location>
        <begin position="255"/>
        <end position="279"/>
    </location>
</feature>
<keyword evidence="9" id="KW-1185">Reference proteome</keyword>
<gene>
    <name evidence="8" type="ORF">TTHT_1703</name>
</gene>
<comment type="subcellular location">
    <subcellularLocation>
        <location evidence="1">Cell membrane</location>
        <topology evidence="1">Multi-pass membrane protein</topology>
    </subcellularLocation>
</comment>
<accession>A0A7R6PUY6</accession>
<evidence type="ECO:0000256" key="2">
    <source>
        <dbReference type="ARBA" id="ARBA00022475"/>
    </source>
</evidence>
<dbReference type="PANTHER" id="PTHR43478:SF1">
    <property type="entry name" value="NA+_H+ ANTIPORTER NHAC-LIKE C-TERMINAL DOMAIN-CONTAINING PROTEIN"/>
    <property type="match status" value="1"/>
</dbReference>
<feature type="transmembrane region" description="Helical" evidence="6">
    <location>
        <begin position="425"/>
        <end position="446"/>
    </location>
</feature>
<evidence type="ECO:0000256" key="4">
    <source>
        <dbReference type="ARBA" id="ARBA00022989"/>
    </source>
</evidence>
<proteinExistence type="predicted"/>
<dbReference type="PANTHER" id="PTHR43478">
    <property type="entry name" value="NA+/H+ ANTIPORTER-RELATED"/>
    <property type="match status" value="1"/>
</dbReference>
<protein>
    <submittedName>
        <fullName evidence="8">Na+/H+ antiporter, NhaC family</fullName>
    </submittedName>
</protein>
<feature type="transmembrane region" description="Helical" evidence="6">
    <location>
        <begin position="133"/>
        <end position="152"/>
    </location>
</feature>
<dbReference type="AlphaFoldDB" id="A0A7R6PUY6"/>
<feature type="transmembrane region" description="Helical" evidence="6">
    <location>
        <begin position="537"/>
        <end position="555"/>
    </location>
</feature>
<feature type="transmembrane region" description="Helical" evidence="6">
    <location>
        <begin position="313"/>
        <end position="333"/>
    </location>
</feature>
<keyword evidence="5 6" id="KW-0472">Membrane</keyword>
<feature type="transmembrane region" description="Helical" evidence="6">
    <location>
        <begin position="214"/>
        <end position="235"/>
    </location>
</feature>
<feature type="transmembrane region" description="Helical" evidence="6">
    <location>
        <begin position="458"/>
        <end position="482"/>
    </location>
</feature>
<feature type="transmembrane region" description="Helical" evidence="6">
    <location>
        <begin position="68"/>
        <end position="87"/>
    </location>
</feature>
<evidence type="ECO:0000313" key="8">
    <source>
        <dbReference type="EMBL" id="BBB33177.1"/>
    </source>
</evidence>